<dbReference type="InterPro" id="IPR001647">
    <property type="entry name" value="HTH_TetR"/>
</dbReference>
<dbReference type="PANTHER" id="PTHR30055">
    <property type="entry name" value="HTH-TYPE TRANSCRIPTIONAL REGULATOR RUTR"/>
    <property type="match status" value="1"/>
</dbReference>
<evidence type="ECO:0000313" key="5">
    <source>
        <dbReference type="EMBL" id="QDQ96787.1"/>
    </source>
</evidence>
<dbReference type="InterPro" id="IPR009057">
    <property type="entry name" value="Homeodomain-like_sf"/>
</dbReference>
<dbReference type="OrthoDB" id="3210235at2"/>
<protein>
    <submittedName>
        <fullName evidence="5">TetR/AcrR family transcriptional regulator</fullName>
    </submittedName>
</protein>
<proteinExistence type="predicted"/>
<dbReference type="RefSeq" id="WP_143906820.1">
    <property type="nucleotide sequence ID" value="NZ_CP041765.1"/>
</dbReference>
<dbReference type="Pfam" id="PF17920">
    <property type="entry name" value="TetR_C_16"/>
    <property type="match status" value="1"/>
</dbReference>
<dbReference type="SUPFAM" id="SSF48498">
    <property type="entry name" value="Tetracyclin repressor-like, C-terminal domain"/>
    <property type="match status" value="1"/>
</dbReference>
<evidence type="ECO:0000259" key="4">
    <source>
        <dbReference type="PROSITE" id="PS50977"/>
    </source>
</evidence>
<reference evidence="5 6" key="2">
    <citation type="submission" date="2019-07" db="EMBL/GenBank/DDBJ databases">
        <authorList>
            <person name="Huang Y."/>
        </authorList>
    </citation>
    <scope>NUCLEOTIDE SEQUENCE [LARGE SCALE GENOMIC DNA]</scope>
    <source>
        <strain evidence="5 6">HY188</strain>
    </source>
</reference>
<dbReference type="InterPro" id="IPR041678">
    <property type="entry name" value="TetR_C_16"/>
</dbReference>
<dbReference type="Pfam" id="PF00440">
    <property type="entry name" value="TetR_N"/>
    <property type="match status" value="1"/>
</dbReference>
<name>A0A516X191_9ACTN</name>
<reference evidence="5 6" key="1">
    <citation type="submission" date="2019-07" db="EMBL/GenBank/DDBJ databases">
        <title>Tomitella cavernea sp. nov., an actinomycete isolated from soil.</title>
        <authorList>
            <person name="Cheng J."/>
        </authorList>
    </citation>
    <scope>NUCLEOTIDE SEQUENCE [LARGE SCALE GENOMIC DNA]</scope>
    <source>
        <strain evidence="5 6">HY188</strain>
    </source>
</reference>
<evidence type="ECO:0000256" key="2">
    <source>
        <dbReference type="PROSITE-ProRule" id="PRU00335"/>
    </source>
</evidence>
<evidence type="ECO:0000256" key="1">
    <source>
        <dbReference type="ARBA" id="ARBA00023125"/>
    </source>
</evidence>
<keyword evidence="6" id="KW-1185">Reference proteome</keyword>
<feature type="DNA-binding region" description="H-T-H motif" evidence="2">
    <location>
        <begin position="48"/>
        <end position="67"/>
    </location>
</feature>
<dbReference type="PRINTS" id="PR00455">
    <property type="entry name" value="HTHTETR"/>
</dbReference>
<dbReference type="SUPFAM" id="SSF46689">
    <property type="entry name" value="Homeodomain-like"/>
    <property type="match status" value="1"/>
</dbReference>
<evidence type="ECO:0000313" key="6">
    <source>
        <dbReference type="Proteomes" id="UP000317344"/>
    </source>
</evidence>
<dbReference type="EMBL" id="CP041765">
    <property type="protein sequence ID" value="QDQ96787.1"/>
    <property type="molecule type" value="Genomic_DNA"/>
</dbReference>
<dbReference type="GO" id="GO:0000976">
    <property type="term" value="F:transcription cis-regulatory region binding"/>
    <property type="evidence" value="ECO:0007669"/>
    <property type="project" value="TreeGrafter"/>
</dbReference>
<evidence type="ECO:0000256" key="3">
    <source>
        <dbReference type="SAM" id="MobiDB-lite"/>
    </source>
</evidence>
<dbReference type="InterPro" id="IPR050109">
    <property type="entry name" value="HTH-type_TetR-like_transc_reg"/>
</dbReference>
<accession>A0A516X191</accession>
<dbReference type="AlphaFoldDB" id="A0A516X191"/>
<keyword evidence="1 2" id="KW-0238">DNA-binding</keyword>
<feature type="domain" description="HTH tetR-type" evidence="4">
    <location>
        <begin position="25"/>
        <end position="85"/>
    </location>
</feature>
<gene>
    <name evidence="5" type="ORF">FO059_04790</name>
</gene>
<dbReference type="InterPro" id="IPR036271">
    <property type="entry name" value="Tet_transcr_reg_TetR-rel_C_sf"/>
</dbReference>
<dbReference type="GO" id="GO:0003700">
    <property type="term" value="F:DNA-binding transcription factor activity"/>
    <property type="evidence" value="ECO:0007669"/>
    <property type="project" value="TreeGrafter"/>
</dbReference>
<dbReference type="Gene3D" id="1.10.10.60">
    <property type="entry name" value="Homeodomain-like"/>
    <property type="match status" value="1"/>
</dbReference>
<dbReference type="KEGG" id="toy:FO059_04790"/>
<feature type="region of interest" description="Disordered" evidence="3">
    <location>
        <begin position="1"/>
        <end position="26"/>
    </location>
</feature>
<sequence>MPTDQPPIKRRQAGGGRPGRRPGRPDTRETILDAAYQAFTSQGFRAATAKSIADDAGVDPAMINYFFGSRQGLFREVLYRHHEPAARQAEVAENISDDSAQGMRGMDFAERLVREILRAWERPETQSLLTGLILSAGEDPQTDELILAVGDSTGEVVEKQLTEDGMDSALAHQRSAVIVAMNMGMVYARYIVKSPVVAELSVDDVVARYAPAIRGLLAG</sequence>
<dbReference type="Gene3D" id="1.10.357.10">
    <property type="entry name" value="Tetracycline Repressor, domain 2"/>
    <property type="match status" value="1"/>
</dbReference>
<dbReference type="PANTHER" id="PTHR30055:SF235">
    <property type="entry name" value="TRANSCRIPTIONAL REGULATORY PROTEIN"/>
    <property type="match status" value="1"/>
</dbReference>
<dbReference type="PROSITE" id="PS50977">
    <property type="entry name" value="HTH_TETR_2"/>
    <property type="match status" value="1"/>
</dbReference>
<organism evidence="5 6">
    <name type="scientific">Tomitella fengzijianii</name>
    <dbReference type="NCBI Taxonomy" id="2597660"/>
    <lineage>
        <taxon>Bacteria</taxon>
        <taxon>Bacillati</taxon>
        <taxon>Actinomycetota</taxon>
        <taxon>Actinomycetes</taxon>
        <taxon>Mycobacteriales</taxon>
        <taxon>Tomitella</taxon>
    </lineage>
</organism>
<feature type="compositionally biased region" description="Basic residues" evidence="3">
    <location>
        <begin position="8"/>
        <end position="22"/>
    </location>
</feature>
<dbReference type="Proteomes" id="UP000317344">
    <property type="component" value="Chromosome"/>
</dbReference>